<evidence type="ECO:0000313" key="1">
    <source>
        <dbReference type="EMBL" id="DAG90728.1"/>
    </source>
</evidence>
<name>A0A8S5VKU4_9CAUD</name>
<organism evidence="1">
    <name type="scientific">Ackermannviridae sp</name>
    <dbReference type="NCBI Taxonomy" id="2831612"/>
    <lineage>
        <taxon>Viruses</taxon>
        <taxon>Duplodnaviria</taxon>
        <taxon>Heunggongvirae</taxon>
        <taxon>Uroviricota</taxon>
        <taxon>Caudoviricetes</taxon>
        <taxon>Pantevenvirales</taxon>
        <taxon>Ackermannviridae</taxon>
    </lineage>
</organism>
<proteinExistence type="predicted"/>
<protein>
    <submittedName>
        <fullName evidence="1">Uncharacterized protein</fullName>
    </submittedName>
</protein>
<accession>A0A8S5VKU4</accession>
<reference evidence="1" key="1">
    <citation type="journal article" date="2021" name="Proc. Natl. Acad. Sci. U.S.A.">
        <title>A Catalog of Tens of Thousands of Viruses from Human Metagenomes Reveals Hidden Associations with Chronic Diseases.</title>
        <authorList>
            <person name="Tisza M.J."/>
            <person name="Buck C.B."/>
        </authorList>
    </citation>
    <scope>NUCLEOTIDE SEQUENCE</scope>
    <source>
        <strain evidence="1">Ct0Ba24</strain>
    </source>
</reference>
<sequence length="122" mass="12542">MFIVVMRDIADVEPFEHQPGATNLARGSAAVLTAGSLAKCGATTKPSHIIMGPADSNGLYPCIRVQPTTVFETTSTAAVASAGTKVTLNTDALSVTATATDGVFTVDSTENKANGVVRGRFL</sequence>
<dbReference type="EMBL" id="BK035277">
    <property type="protein sequence ID" value="DAG90728.1"/>
    <property type="molecule type" value="Genomic_DNA"/>
</dbReference>